<dbReference type="AlphaFoldDB" id="A0A0B7IU91"/>
<dbReference type="GeneID" id="97263756"/>
<dbReference type="RefSeq" id="WP_042009516.1">
    <property type="nucleotide sequence ID" value="NZ_CDOI01000133.1"/>
</dbReference>
<dbReference type="InterPro" id="IPR020018">
    <property type="entry name" value="Motility-assoc_lipoprot_GldH"/>
</dbReference>
<dbReference type="STRING" id="1848903.CCAND38_230032"/>
<evidence type="ECO:0000313" key="1">
    <source>
        <dbReference type="EMBL" id="CEN45237.1"/>
    </source>
</evidence>
<gene>
    <name evidence="2" type="primary">gldH</name>
    <name evidence="1" type="ORF">CCAND38_230032</name>
    <name evidence="2" type="ORF">CCAND93_730038</name>
</gene>
<dbReference type="Proteomes" id="UP000045051">
    <property type="component" value="Unassembled WGS sequence"/>
</dbReference>
<dbReference type="OrthoDB" id="982482at2"/>
<proteinExistence type="predicted"/>
<dbReference type="Pfam" id="PF14109">
    <property type="entry name" value="GldH_lipo"/>
    <property type="match status" value="1"/>
</dbReference>
<evidence type="ECO:0000313" key="2">
    <source>
        <dbReference type="EMBL" id="CEN54169.1"/>
    </source>
</evidence>
<dbReference type="Proteomes" id="UP000038200">
    <property type="component" value="Unassembled WGS sequence"/>
</dbReference>
<keyword evidence="2" id="KW-0449">Lipoprotein</keyword>
<evidence type="ECO:0000313" key="4">
    <source>
        <dbReference type="Proteomes" id="UP000045051"/>
    </source>
</evidence>
<name>A0A0B7IU91_9FLAO</name>
<dbReference type="PROSITE" id="PS51257">
    <property type="entry name" value="PROKAR_LIPOPROTEIN"/>
    <property type="match status" value="1"/>
</dbReference>
<accession>A0A0B7IU91</accession>
<reference evidence="3 4" key="1">
    <citation type="submission" date="2015-01" db="EMBL/GenBank/DDBJ databases">
        <authorList>
            <person name="MANFREDI Pablo"/>
        </authorList>
    </citation>
    <scope>NUCLEOTIDE SEQUENCE [LARGE SCALE GENOMIC DNA]</scope>
    <source>
        <strain evidence="1 4">CcD38</strain>
        <strain evidence="2 3">CcD93</strain>
    </source>
</reference>
<evidence type="ECO:0000313" key="3">
    <source>
        <dbReference type="Proteomes" id="UP000038200"/>
    </source>
</evidence>
<dbReference type="EMBL" id="CDOL01000265">
    <property type="protein sequence ID" value="CEN54169.1"/>
    <property type="molecule type" value="Genomic_DNA"/>
</dbReference>
<organism evidence="2 3">
    <name type="scientific">Capnocytophaga canis</name>
    <dbReference type="NCBI Taxonomy" id="1848903"/>
    <lineage>
        <taxon>Bacteria</taxon>
        <taxon>Pseudomonadati</taxon>
        <taxon>Bacteroidota</taxon>
        <taxon>Flavobacteriia</taxon>
        <taxon>Flavobacteriales</taxon>
        <taxon>Flavobacteriaceae</taxon>
        <taxon>Capnocytophaga</taxon>
    </lineage>
</organism>
<dbReference type="EMBL" id="CDOI01000133">
    <property type="protein sequence ID" value="CEN45237.1"/>
    <property type="molecule type" value="Genomic_DNA"/>
</dbReference>
<protein>
    <submittedName>
        <fullName evidence="2">Gliding motility lipoprotein GldH homolog</fullName>
    </submittedName>
</protein>
<sequence length="162" mass="18891">MRFLTLFLAVLMWSSCQSNIEYSEYVSLSDGEGWQKASPVSFQFQHSDSIAKKNIFIMLRNNEKYEFSNLFLITHMELPDRRLIIDTLEYEMATPEGKWLGYGYSSVKENKLWYKENFVFSANGTYTIKVEQAMRKIGETDGLEQLNGITEVGLQIENIQER</sequence>
<keyword evidence="4" id="KW-1185">Reference proteome</keyword>
<dbReference type="NCBIfam" id="TIGR03511">
    <property type="entry name" value="GldH_lipo"/>
    <property type="match status" value="1"/>
</dbReference>